<keyword evidence="1" id="KW-0812">Transmembrane</keyword>
<accession>A0A8B8DIR2</accession>
<dbReference type="Proteomes" id="UP000694844">
    <property type="component" value="Chromosome 3"/>
</dbReference>
<name>A0A8B8DIR2_CRAVI</name>
<proteinExistence type="predicted"/>
<keyword evidence="1" id="KW-0472">Membrane</keyword>
<reference evidence="3" key="1">
    <citation type="submission" date="2025-08" db="UniProtKB">
        <authorList>
            <consortium name="RefSeq"/>
        </authorList>
    </citation>
    <scope>IDENTIFICATION</scope>
    <source>
        <tissue evidence="3">Whole sample</tissue>
    </source>
</reference>
<dbReference type="AlphaFoldDB" id="A0A8B8DIR2"/>
<keyword evidence="1" id="KW-1133">Transmembrane helix</keyword>
<keyword evidence="2" id="KW-1185">Reference proteome</keyword>
<dbReference type="OrthoDB" id="6132042at2759"/>
<protein>
    <submittedName>
        <fullName evidence="3">Uncharacterized protein LOC111126483</fullName>
    </submittedName>
</protein>
<feature type="transmembrane region" description="Helical" evidence="1">
    <location>
        <begin position="160"/>
        <end position="185"/>
    </location>
</feature>
<sequence length="204" mass="22628">MNLRKDNNCMNFFVFSLTVYHLMYVCKTETKGLHFVNICTHLRVRDVSPEVSYVVSWSGEQVPSATCQLGFAGPVGDSLYSRSVCFDTISFLVKDCGVRVEFSEEGGSKASNYSCTRKSRAWCAGKDHVAYIRLIGANLHPSNTSSFKILVTAEKTSTLLILKIGISVGLVCLSVTGILVALCCFKKKKKRVKEAELEYTRLAE</sequence>
<dbReference type="GeneID" id="111126483"/>
<evidence type="ECO:0000313" key="3">
    <source>
        <dbReference type="RefSeq" id="XP_022326876.1"/>
    </source>
</evidence>
<gene>
    <name evidence="3" type="primary">LOC111126483</name>
</gene>
<dbReference type="KEGG" id="cvn:111126483"/>
<organism evidence="2 3">
    <name type="scientific">Crassostrea virginica</name>
    <name type="common">Eastern oyster</name>
    <dbReference type="NCBI Taxonomy" id="6565"/>
    <lineage>
        <taxon>Eukaryota</taxon>
        <taxon>Metazoa</taxon>
        <taxon>Spiralia</taxon>
        <taxon>Lophotrochozoa</taxon>
        <taxon>Mollusca</taxon>
        <taxon>Bivalvia</taxon>
        <taxon>Autobranchia</taxon>
        <taxon>Pteriomorphia</taxon>
        <taxon>Ostreida</taxon>
        <taxon>Ostreoidea</taxon>
        <taxon>Ostreidae</taxon>
        <taxon>Crassostrea</taxon>
    </lineage>
</organism>
<dbReference type="RefSeq" id="XP_022326876.1">
    <property type="nucleotide sequence ID" value="XM_022471168.1"/>
</dbReference>
<evidence type="ECO:0000256" key="1">
    <source>
        <dbReference type="SAM" id="Phobius"/>
    </source>
</evidence>
<evidence type="ECO:0000313" key="2">
    <source>
        <dbReference type="Proteomes" id="UP000694844"/>
    </source>
</evidence>